<dbReference type="SUPFAM" id="SSF103473">
    <property type="entry name" value="MFS general substrate transporter"/>
    <property type="match status" value="1"/>
</dbReference>
<keyword evidence="9" id="KW-1185">Reference proteome</keyword>
<gene>
    <name evidence="8" type="ORF">ADN00_16355</name>
</gene>
<dbReference type="InterPro" id="IPR011701">
    <property type="entry name" value="MFS"/>
</dbReference>
<feature type="transmembrane region" description="Helical" evidence="6">
    <location>
        <begin position="262"/>
        <end position="283"/>
    </location>
</feature>
<evidence type="ECO:0000256" key="1">
    <source>
        <dbReference type="ARBA" id="ARBA00004651"/>
    </source>
</evidence>
<proteinExistence type="predicted"/>
<dbReference type="Pfam" id="PF07690">
    <property type="entry name" value="MFS_1"/>
    <property type="match status" value="1"/>
</dbReference>
<feature type="transmembrane region" description="Helical" evidence="6">
    <location>
        <begin position="380"/>
        <end position="404"/>
    </location>
</feature>
<comment type="caution">
    <text evidence="8">The sequence shown here is derived from an EMBL/GenBank/DDBJ whole genome shotgun (WGS) entry which is preliminary data.</text>
</comment>
<dbReference type="CDD" id="cd06173">
    <property type="entry name" value="MFS_MefA_like"/>
    <property type="match status" value="1"/>
</dbReference>
<dbReference type="GO" id="GO:0005886">
    <property type="term" value="C:plasma membrane"/>
    <property type="evidence" value="ECO:0007669"/>
    <property type="project" value="UniProtKB-SubCell"/>
</dbReference>
<accession>A0A0N8GLB7</accession>
<name>A0A0N8GLB7_9CHLR</name>
<evidence type="ECO:0000256" key="5">
    <source>
        <dbReference type="ARBA" id="ARBA00023136"/>
    </source>
</evidence>
<evidence type="ECO:0000256" key="3">
    <source>
        <dbReference type="ARBA" id="ARBA00022692"/>
    </source>
</evidence>
<dbReference type="PROSITE" id="PS50850">
    <property type="entry name" value="MFS"/>
    <property type="match status" value="1"/>
</dbReference>
<dbReference type="InterPro" id="IPR020846">
    <property type="entry name" value="MFS_dom"/>
</dbReference>
<evidence type="ECO:0000313" key="9">
    <source>
        <dbReference type="Proteomes" id="UP000050417"/>
    </source>
</evidence>
<reference evidence="8 9" key="1">
    <citation type="submission" date="2015-07" db="EMBL/GenBank/DDBJ databases">
        <title>Genome sequence of Ornatilinea apprima DSM 23815.</title>
        <authorList>
            <person name="Hemp J."/>
            <person name="Ward L.M."/>
            <person name="Pace L.A."/>
            <person name="Fischer W.W."/>
        </authorList>
    </citation>
    <scope>NUCLEOTIDE SEQUENCE [LARGE SCALE GENOMIC DNA]</scope>
    <source>
        <strain evidence="8 9">P3M-1</strain>
    </source>
</reference>
<feature type="transmembrane region" description="Helical" evidence="6">
    <location>
        <begin position="43"/>
        <end position="64"/>
    </location>
</feature>
<feature type="transmembrane region" description="Helical" evidence="6">
    <location>
        <begin position="103"/>
        <end position="124"/>
    </location>
</feature>
<evidence type="ECO:0000259" key="7">
    <source>
        <dbReference type="PROSITE" id="PS50850"/>
    </source>
</evidence>
<keyword evidence="2" id="KW-1003">Cell membrane</keyword>
<dbReference type="InterPro" id="IPR036259">
    <property type="entry name" value="MFS_trans_sf"/>
</dbReference>
<dbReference type="OrthoDB" id="9775268at2"/>
<protein>
    <submittedName>
        <fullName evidence="8">MFS transporter</fullName>
    </submittedName>
</protein>
<dbReference type="PANTHER" id="PTHR23513">
    <property type="entry name" value="INTEGRAL MEMBRANE EFFLUX PROTEIN-RELATED"/>
    <property type="match status" value="1"/>
</dbReference>
<dbReference type="RefSeq" id="WP_075064112.1">
    <property type="nucleotide sequence ID" value="NZ_LGCL01000040.1"/>
</dbReference>
<organism evidence="8 9">
    <name type="scientific">Ornatilinea apprima</name>
    <dbReference type="NCBI Taxonomy" id="1134406"/>
    <lineage>
        <taxon>Bacteria</taxon>
        <taxon>Bacillati</taxon>
        <taxon>Chloroflexota</taxon>
        <taxon>Anaerolineae</taxon>
        <taxon>Anaerolineales</taxon>
        <taxon>Anaerolineaceae</taxon>
        <taxon>Ornatilinea</taxon>
    </lineage>
</organism>
<keyword evidence="5 6" id="KW-0472">Membrane</keyword>
<dbReference type="Gene3D" id="1.20.1250.20">
    <property type="entry name" value="MFS general substrate transporter like domains"/>
    <property type="match status" value="1"/>
</dbReference>
<keyword evidence="3 6" id="KW-0812">Transmembrane</keyword>
<comment type="subcellular location">
    <subcellularLocation>
        <location evidence="1">Cell membrane</location>
        <topology evidence="1">Multi-pass membrane protein</topology>
    </subcellularLocation>
</comment>
<evidence type="ECO:0000313" key="8">
    <source>
        <dbReference type="EMBL" id="KPL72050.1"/>
    </source>
</evidence>
<feature type="transmembrane region" description="Helical" evidence="6">
    <location>
        <begin position="226"/>
        <end position="250"/>
    </location>
</feature>
<keyword evidence="4 6" id="KW-1133">Transmembrane helix</keyword>
<feature type="transmembrane region" description="Helical" evidence="6">
    <location>
        <begin position="145"/>
        <end position="165"/>
    </location>
</feature>
<dbReference type="AlphaFoldDB" id="A0A0N8GLB7"/>
<feature type="transmembrane region" description="Helical" evidence="6">
    <location>
        <begin position="12"/>
        <end position="37"/>
    </location>
</feature>
<evidence type="ECO:0000256" key="2">
    <source>
        <dbReference type="ARBA" id="ARBA00022475"/>
    </source>
</evidence>
<feature type="transmembrane region" description="Helical" evidence="6">
    <location>
        <begin position="290"/>
        <end position="309"/>
    </location>
</feature>
<feature type="transmembrane region" description="Helical" evidence="6">
    <location>
        <begin position="352"/>
        <end position="374"/>
    </location>
</feature>
<sequence length="428" mass="45080">MQPKLSWKKDFFTVWSGQALSILGSQLVQFALIWFLTVKTGSATVLATASLAGMLPGVVLGPFVGTLVDRWNRRKIMIIADSIVAAASIVLALLFMLGVAENWHIFLVMFIRSLAGCFHSNAMSASTSLMVPNQHLTRIQGVNQMLNGGLNIVSAPLGALLLGAIPVEGILAIDVVTAATAVLPLFFIPIPQPERTHPSLTEMETKVTIWQDFNAGIRYMIGWPGLLIASLGTVMINFTIIPAFSLLPLMVKNFFGGSAIQLGYVESAMGIGTIVGGALLGVWGGFPRKIVTAMVGLMGMGIGTLLLALAPSFSLVLAICGAFVVGLMSPITMGPFFAIIQSSVEPEMQARIFSLLGSIGGGMAPIGLMVAGPVADQAGIQAWFFLGGGLCVVMAVAAFFVPVIMNIENGRGSQAPVRSAEIEPAFSK</sequence>
<evidence type="ECO:0000256" key="4">
    <source>
        <dbReference type="ARBA" id="ARBA00022989"/>
    </source>
</evidence>
<evidence type="ECO:0000256" key="6">
    <source>
        <dbReference type="SAM" id="Phobius"/>
    </source>
</evidence>
<dbReference type="GO" id="GO:0022857">
    <property type="term" value="F:transmembrane transporter activity"/>
    <property type="evidence" value="ECO:0007669"/>
    <property type="project" value="InterPro"/>
</dbReference>
<dbReference type="PANTHER" id="PTHR23513:SF6">
    <property type="entry name" value="MAJOR FACILITATOR SUPERFAMILY ASSOCIATED DOMAIN-CONTAINING PROTEIN"/>
    <property type="match status" value="1"/>
</dbReference>
<feature type="transmembrane region" description="Helical" evidence="6">
    <location>
        <begin position="76"/>
        <end position="97"/>
    </location>
</feature>
<feature type="domain" description="Major facilitator superfamily (MFS) profile" evidence="7">
    <location>
        <begin position="225"/>
        <end position="428"/>
    </location>
</feature>
<dbReference type="Proteomes" id="UP000050417">
    <property type="component" value="Unassembled WGS sequence"/>
</dbReference>
<feature type="transmembrane region" description="Helical" evidence="6">
    <location>
        <begin position="315"/>
        <end position="340"/>
    </location>
</feature>
<feature type="transmembrane region" description="Helical" evidence="6">
    <location>
        <begin position="171"/>
        <end position="190"/>
    </location>
</feature>
<dbReference type="STRING" id="1134406.ADN00_16355"/>
<dbReference type="EMBL" id="LGCL01000040">
    <property type="protein sequence ID" value="KPL72050.1"/>
    <property type="molecule type" value="Genomic_DNA"/>
</dbReference>